<protein>
    <submittedName>
        <fullName evidence="4">3-oxoacyl-ACP synthase</fullName>
    </submittedName>
</protein>
<evidence type="ECO:0000313" key="4">
    <source>
        <dbReference type="EMBL" id="PKU22113.1"/>
    </source>
</evidence>
<dbReference type="GO" id="GO:0016746">
    <property type="term" value="F:acyltransferase activity"/>
    <property type="evidence" value="ECO:0007669"/>
    <property type="project" value="UniProtKB-KW"/>
</dbReference>
<dbReference type="Proteomes" id="UP000233293">
    <property type="component" value="Unassembled WGS sequence"/>
</dbReference>
<comment type="caution">
    <text evidence="4">The sequence shown here is derived from an EMBL/GenBank/DDBJ whole genome shotgun (WGS) entry which is preliminary data.</text>
</comment>
<keyword evidence="5" id="KW-1185">Reference proteome</keyword>
<organism evidence="4 5">
    <name type="scientific">Telmatospirillum siberiense</name>
    <dbReference type="NCBI Taxonomy" id="382514"/>
    <lineage>
        <taxon>Bacteria</taxon>
        <taxon>Pseudomonadati</taxon>
        <taxon>Pseudomonadota</taxon>
        <taxon>Alphaproteobacteria</taxon>
        <taxon>Rhodospirillales</taxon>
        <taxon>Rhodospirillaceae</taxon>
        <taxon>Telmatospirillum</taxon>
    </lineage>
</organism>
<keyword evidence="1" id="KW-0808">Transferase</keyword>
<dbReference type="PANTHER" id="PTHR34069:SF2">
    <property type="entry name" value="BETA-KETOACYL-[ACYL-CARRIER-PROTEIN] SYNTHASE III"/>
    <property type="match status" value="1"/>
</dbReference>
<evidence type="ECO:0000313" key="5">
    <source>
        <dbReference type="Proteomes" id="UP000233293"/>
    </source>
</evidence>
<evidence type="ECO:0000256" key="1">
    <source>
        <dbReference type="ARBA" id="ARBA00022679"/>
    </source>
</evidence>
<reference evidence="5" key="1">
    <citation type="submission" date="2017-12" db="EMBL/GenBank/DDBJ databases">
        <title>Draft genome sequence of Telmatospirillum siberiense 26-4b1T, an acidotolerant peatland alphaproteobacterium potentially involved in sulfur cycling.</title>
        <authorList>
            <person name="Hausmann B."/>
            <person name="Pjevac P."/>
            <person name="Schreck K."/>
            <person name="Herbold C.W."/>
            <person name="Daims H."/>
            <person name="Wagner M."/>
            <person name="Pester M."/>
            <person name="Loy A."/>
        </authorList>
    </citation>
    <scope>NUCLEOTIDE SEQUENCE [LARGE SCALE GENOMIC DNA]</scope>
    <source>
        <strain evidence="5">26-4b1</strain>
    </source>
</reference>
<dbReference type="OrthoDB" id="2636646at2"/>
<dbReference type="GO" id="GO:0044550">
    <property type="term" value="P:secondary metabolite biosynthetic process"/>
    <property type="evidence" value="ECO:0007669"/>
    <property type="project" value="TreeGrafter"/>
</dbReference>
<name>A0A2N3PNY0_9PROT</name>
<evidence type="ECO:0000259" key="3">
    <source>
        <dbReference type="Pfam" id="PF08541"/>
    </source>
</evidence>
<dbReference type="InterPro" id="IPR016039">
    <property type="entry name" value="Thiolase-like"/>
</dbReference>
<dbReference type="PANTHER" id="PTHR34069">
    <property type="entry name" value="3-OXOACYL-[ACYL-CARRIER-PROTEIN] SYNTHASE 3"/>
    <property type="match status" value="1"/>
</dbReference>
<gene>
    <name evidence="4" type="ORF">CWS72_23525</name>
</gene>
<sequence>MMSVTTLERIESHLPARSIRIDDLAERLSLRPTEIGVFRKIYGLDRLHFDTDLDFFDLLLPAARRALLHLPTDGFVAYVIYAHTVQTVAPPDIDPAQVIKRELGIEGAEAFALNQQACVSSLGAIDLAGTLLRSEAPKGAYALIVTGEQAFSPKIQLIPHSAIMAEGAAACLVTLDGGGDRVRSFVTRTLGQFSAGLLMTNEEIRELGALYAKTLALVISEAIAEAGLRPDDIHLIIPHNVNTITWKQTIKELEIGIDKFFLENIPKVSHCYSSDVFINYTTLLEEKRLVGNGNYVLASVGLGATFGALVVTRKESN</sequence>
<accession>A0A2N3PNY0</accession>
<proteinExistence type="predicted"/>
<keyword evidence="2" id="KW-0012">Acyltransferase</keyword>
<evidence type="ECO:0000256" key="2">
    <source>
        <dbReference type="ARBA" id="ARBA00023315"/>
    </source>
</evidence>
<dbReference type="InterPro" id="IPR013747">
    <property type="entry name" value="ACP_syn_III_C"/>
</dbReference>
<dbReference type="EMBL" id="PIUM01000038">
    <property type="protein sequence ID" value="PKU22113.1"/>
    <property type="molecule type" value="Genomic_DNA"/>
</dbReference>
<dbReference type="SUPFAM" id="SSF53901">
    <property type="entry name" value="Thiolase-like"/>
    <property type="match status" value="1"/>
</dbReference>
<dbReference type="Pfam" id="PF08541">
    <property type="entry name" value="ACP_syn_III_C"/>
    <property type="match status" value="1"/>
</dbReference>
<dbReference type="Gene3D" id="3.40.47.10">
    <property type="match status" value="2"/>
</dbReference>
<dbReference type="AlphaFoldDB" id="A0A2N3PNY0"/>
<feature type="domain" description="Beta-ketoacyl-[acyl-carrier-protein] synthase III C-terminal" evidence="3">
    <location>
        <begin position="224"/>
        <end position="312"/>
    </location>
</feature>